<proteinExistence type="inferred from homology"/>
<keyword evidence="9" id="KW-1185">Reference proteome</keyword>
<dbReference type="EMBL" id="JAQQPM010000003">
    <property type="protein sequence ID" value="KAK2070084.1"/>
    <property type="molecule type" value="Genomic_DNA"/>
</dbReference>
<evidence type="ECO:0000313" key="8">
    <source>
        <dbReference type="EMBL" id="KAK2070084.1"/>
    </source>
</evidence>
<evidence type="ECO:0000313" key="9">
    <source>
        <dbReference type="Proteomes" id="UP001217918"/>
    </source>
</evidence>
<gene>
    <name evidence="8" type="ORF">P8C59_004613</name>
</gene>
<evidence type="ECO:0000256" key="1">
    <source>
        <dbReference type="ARBA" id="ARBA00004141"/>
    </source>
</evidence>
<feature type="transmembrane region" description="Helical" evidence="7">
    <location>
        <begin position="184"/>
        <end position="205"/>
    </location>
</feature>
<evidence type="ECO:0000256" key="5">
    <source>
        <dbReference type="ARBA" id="ARBA00038109"/>
    </source>
</evidence>
<evidence type="ECO:0000256" key="6">
    <source>
        <dbReference type="SAM" id="MobiDB-lite"/>
    </source>
</evidence>
<dbReference type="AlphaFoldDB" id="A0AAD9I2P6"/>
<keyword evidence="3 7" id="KW-1133">Transmembrane helix</keyword>
<dbReference type="PANTHER" id="PTHR35779:SF1">
    <property type="entry name" value="PH-RESPONSE REGULATOR PROTEIN PALH_RIM21"/>
    <property type="match status" value="1"/>
</dbReference>
<dbReference type="Pfam" id="PF08733">
    <property type="entry name" value="PalH"/>
    <property type="match status" value="1"/>
</dbReference>
<evidence type="ECO:0000256" key="4">
    <source>
        <dbReference type="ARBA" id="ARBA00023136"/>
    </source>
</evidence>
<organism evidence="8 9">
    <name type="scientific">Phyllachora maydis</name>
    <dbReference type="NCBI Taxonomy" id="1825666"/>
    <lineage>
        <taxon>Eukaryota</taxon>
        <taxon>Fungi</taxon>
        <taxon>Dikarya</taxon>
        <taxon>Ascomycota</taxon>
        <taxon>Pezizomycotina</taxon>
        <taxon>Sordariomycetes</taxon>
        <taxon>Sordariomycetidae</taxon>
        <taxon>Phyllachorales</taxon>
        <taxon>Phyllachoraceae</taxon>
        <taxon>Phyllachora</taxon>
    </lineage>
</organism>
<feature type="region of interest" description="Disordered" evidence="6">
    <location>
        <begin position="285"/>
        <end position="389"/>
    </location>
</feature>
<dbReference type="InterPro" id="IPR014844">
    <property type="entry name" value="PalH"/>
</dbReference>
<dbReference type="GO" id="GO:0005886">
    <property type="term" value="C:plasma membrane"/>
    <property type="evidence" value="ECO:0007669"/>
    <property type="project" value="TreeGrafter"/>
</dbReference>
<comment type="caution">
    <text evidence="8">The sequence shown here is derived from an EMBL/GenBank/DDBJ whole genome shotgun (WGS) entry which is preliminary data.</text>
</comment>
<protein>
    <submittedName>
        <fullName evidence="8">Uncharacterized protein</fullName>
    </submittedName>
</protein>
<reference evidence="8" key="1">
    <citation type="journal article" date="2023" name="Mol. Plant Microbe Interact.">
        <title>Elucidating the Obligate Nature and Biological Capacity of an Invasive Fungal Corn Pathogen.</title>
        <authorList>
            <person name="MacCready J.S."/>
            <person name="Roggenkamp E.M."/>
            <person name="Gdanetz K."/>
            <person name="Chilvers M.I."/>
        </authorList>
    </citation>
    <scope>NUCLEOTIDE SEQUENCE</scope>
    <source>
        <strain evidence="8">PM02</strain>
    </source>
</reference>
<evidence type="ECO:0000256" key="7">
    <source>
        <dbReference type="SAM" id="Phobius"/>
    </source>
</evidence>
<dbReference type="GO" id="GO:0071467">
    <property type="term" value="P:cellular response to pH"/>
    <property type="evidence" value="ECO:0007669"/>
    <property type="project" value="TreeGrafter"/>
</dbReference>
<feature type="transmembrane region" description="Helical" evidence="7">
    <location>
        <begin position="55"/>
        <end position="73"/>
    </location>
</feature>
<feature type="compositionally biased region" description="Polar residues" evidence="6">
    <location>
        <begin position="352"/>
        <end position="361"/>
    </location>
</feature>
<evidence type="ECO:0000256" key="2">
    <source>
        <dbReference type="ARBA" id="ARBA00022692"/>
    </source>
</evidence>
<feature type="compositionally biased region" description="Low complexity" evidence="6">
    <location>
        <begin position="339"/>
        <end position="351"/>
    </location>
</feature>
<comment type="subcellular location">
    <subcellularLocation>
        <location evidence="1">Membrane</location>
        <topology evidence="1">Multi-pass membrane protein</topology>
    </subcellularLocation>
</comment>
<feature type="transmembrane region" description="Helical" evidence="7">
    <location>
        <begin position="225"/>
        <end position="247"/>
    </location>
</feature>
<comment type="similarity">
    <text evidence="5">Belongs to the palH/RIM21 family.</text>
</comment>
<sequence length="389" mass="42609">MAAFRPVCVRAAPAIVGSGSSVTTGDAAADNPSTISPQASDFRDPFYASTFPQCYALAATTVIAYLLVIMLFITPRSFLDGGIVVLGRRGFTNGGTGVNIGGRPWLQKVATLTVAISLTIATVDTFREAEEQYAFGIENAVQMQAVVLGGTELKVIRIISGTFLWLAQAQTLIRLFPRHREKVIIKWTAFALITLDVIFQCLDSFQYTSQGATRPRNFTDAVPALSYLFELSLGVLYAAWVIYYSLIKKRYAFYHAKMRNMSGRWDIKSRLEDFAATQAEKLREKVKPTPDTASLPVRVIPAPPRPGAALAQLREEEEQQLREEPATFNELPQRTNSDASASASASGSGSSQLQTPTTWQSLHERPHYSRTPPALPATDAPSMRDGPEP</sequence>
<evidence type="ECO:0000256" key="3">
    <source>
        <dbReference type="ARBA" id="ARBA00022989"/>
    </source>
</evidence>
<name>A0AAD9I2P6_9PEZI</name>
<keyword evidence="2 7" id="KW-0812">Transmembrane</keyword>
<dbReference type="PANTHER" id="PTHR35779">
    <property type="entry name" value="PH-RESPONSE REGULATOR PROTEIN PALH/RIM21"/>
    <property type="match status" value="1"/>
</dbReference>
<keyword evidence="4 7" id="KW-0472">Membrane</keyword>
<accession>A0AAD9I2P6</accession>
<dbReference type="Proteomes" id="UP001217918">
    <property type="component" value="Unassembled WGS sequence"/>
</dbReference>